<dbReference type="EMBL" id="GBRH01225925">
    <property type="protein sequence ID" value="JAD71970.1"/>
    <property type="molecule type" value="Transcribed_RNA"/>
</dbReference>
<evidence type="ECO:0000313" key="2">
    <source>
        <dbReference type="EMBL" id="JAD71970.1"/>
    </source>
</evidence>
<feature type="compositionally biased region" description="Basic residues" evidence="1">
    <location>
        <begin position="1"/>
        <end position="11"/>
    </location>
</feature>
<evidence type="ECO:0000256" key="1">
    <source>
        <dbReference type="SAM" id="MobiDB-lite"/>
    </source>
</evidence>
<reference evidence="2" key="2">
    <citation type="journal article" date="2015" name="Data Brief">
        <title>Shoot transcriptome of the giant reed, Arundo donax.</title>
        <authorList>
            <person name="Barrero R.A."/>
            <person name="Guerrero F.D."/>
            <person name="Moolhuijzen P."/>
            <person name="Goolsby J.A."/>
            <person name="Tidwell J."/>
            <person name="Bellgard S.E."/>
            <person name="Bellgard M.I."/>
        </authorList>
    </citation>
    <scope>NUCLEOTIDE SEQUENCE</scope>
    <source>
        <tissue evidence="2">Shoot tissue taken approximately 20 cm above the soil surface</tissue>
    </source>
</reference>
<reference evidence="2" key="1">
    <citation type="submission" date="2014-09" db="EMBL/GenBank/DDBJ databases">
        <authorList>
            <person name="Magalhaes I.L.F."/>
            <person name="Oliveira U."/>
            <person name="Santos F.R."/>
            <person name="Vidigal T.H.D.A."/>
            <person name="Brescovit A.D."/>
            <person name="Santos A.J."/>
        </authorList>
    </citation>
    <scope>NUCLEOTIDE SEQUENCE</scope>
    <source>
        <tissue evidence="2">Shoot tissue taken approximately 20 cm above the soil surface</tissue>
    </source>
</reference>
<feature type="compositionally biased region" description="Basic and acidic residues" evidence="1">
    <location>
        <begin position="12"/>
        <end position="26"/>
    </location>
</feature>
<protein>
    <submittedName>
        <fullName evidence="2">Uncharacterized protein</fullName>
    </submittedName>
</protein>
<dbReference type="AlphaFoldDB" id="A0A0A9CEZ3"/>
<feature type="region of interest" description="Disordered" evidence="1">
    <location>
        <begin position="1"/>
        <end position="61"/>
    </location>
</feature>
<sequence>MRARGRQQPGRRRGEPRTTVDPKPAAELKAPFTASQLLPPPSSASTSTTAAWQLGSNRPTR</sequence>
<name>A0A0A9CEZ3_ARUDO</name>
<organism evidence="2">
    <name type="scientific">Arundo donax</name>
    <name type="common">Giant reed</name>
    <name type="synonym">Donax arundinaceus</name>
    <dbReference type="NCBI Taxonomy" id="35708"/>
    <lineage>
        <taxon>Eukaryota</taxon>
        <taxon>Viridiplantae</taxon>
        <taxon>Streptophyta</taxon>
        <taxon>Embryophyta</taxon>
        <taxon>Tracheophyta</taxon>
        <taxon>Spermatophyta</taxon>
        <taxon>Magnoliopsida</taxon>
        <taxon>Liliopsida</taxon>
        <taxon>Poales</taxon>
        <taxon>Poaceae</taxon>
        <taxon>PACMAD clade</taxon>
        <taxon>Arundinoideae</taxon>
        <taxon>Arundineae</taxon>
        <taxon>Arundo</taxon>
    </lineage>
</organism>
<accession>A0A0A9CEZ3</accession>
<proteinExistence type="predicted"/>